<gene>
    <name evidence="1" type="ORF">QFC20_006149</name>
</gene>
<evidence type="ECO:0000313" key="2">
    <source>
        <dbReference type="Proteomes" id="UP001230649"/>
    </source>
</evidence>
<keyword evidence="2" id="KW-1185">Reference proteome</keyword>
<proteinExistence type="predicted"/>
<organism evidence="1 2">
    <name type="scientific">Naganishia adeliensis</name>
    <dbReference type="NCBI Taxonomy" id="92952"/>
    <lineage>
        <taxon>Eukaryota</taxon>
        <taxon>Fungi</taxon>
        <taxon>Dikarya</taxon>
        <taxon>Basidiomycota</taxon>
        <taxon>Agaricomycotina</taxon>
        <taxon>Tremellomycetes</taxon>
        <taxon>Filobasidiales</taxon>
        <taxon>Filobasidiaceae</taxon>
        <taxon>Naganishia</taxon>
    </lineage>
</organism>
<evidence type="ECO:0000313" key="1">
    <source>
        <dbReference type="EMBL" id="KAJ9097574.1"/>
    </source>
</evidence>
<protein>
    <submittedName>
        <fullName evidence="1">Uncharacterized protein</fullName>
    </submittedName>
</protein>
<dbReference type="EMBL" id="JASBWS010000101">
    <property type="protein sequence ID" value="KAJ9097574.1"/>
    <property type="molecule type" value="Genomic_DNA"/>
</dbReference>
<dbReference type="Proteomes" id="UP001230649">
    <property type="component" value="Unassembled WGS sequence"/>
</dbReference>
<comment type="caution">
    <text evidence="1">The sequence shown here is derived from an EMBL/GenBank/DDBJ whole genome shotgun (WGS) entry which is preliminary data.</text>
</comment>
<name>A0ACC2VF32_9TREE</name>
<accession>A0ACC2VF32</accession>
<reference evidence="1" key="1">
    <citation type="submission" date="2023-04" db="EMBL/GenBank/DDBJ databases">
        <title>Draft Genome sequencing of Naganishia species isolated from polar environments using Oxford Nanopore Technology.</title>
        <authorList>
            <person name="Leo P."/>
            <person name="Venkateswaran K."/>
        </authorList>
    </citation>
    <scope>NUCLEOTIDE SEQUENCE</scope>
    <source>
        <strain evidence="1">MNA-CCFEE 5262</strain>
    </source>
</reference>
<sequence>MYVPSVTAQSPSHALRCTIAGFILSLLGTILLFIGGLISFATHLSPISKPRLTPCYECVIVLFSIGIIISLIGTGFLMYVPLSIINTAQLTLIPAADLRNKSKRRVYPFHLRLPYLTHPSMQMFKPVRVVATLILFGAIAMTFMGAFLLNNAVLCLVMVIVEYLAYIWYSLSYIPYARTVVKNMMPSFLRFD</sequence>